<evidence type="ECO:0000313" key="1">
    <source>
        <dbReference type="EMBL" id="KAK5706500.1"/>
    </source>
</evidence>
<organism evidence="1 2">
    <name type="scientific">Elasticomyces elasticus</name>
    <dbReference type="NCBI Taxonomy" id="574655"/>
    <lineage>
        <taxon>Eukaryota</taxon>
        <taxon>Fungi</taxon>
        <taxon>Dikarya</taxon>
        <taxon>Ascomycota</taxon>
        <taxon>Pezizomycotina</taxon>
        <taxon>Dothideomycetes</taxon>
        <taxon>Dothideomycetidae</taxon>
        <taxon>Mycosphaerellales</taxon>
        <taxon>Teratosphaeriaceae</taxon>
        <taxon>Elasticomyces</taxon>
    </lineage>
</organism>
<gene>
    <name evidence="1" type="ORF">LTR97_001489</name>
</gene>
<dbReference type="AlphaFoldDB" id="A0AAN7VX39"/>
<accession>A0AAN7VX39</accession>
<comment type="caution">
    <text evidence="1">The sequence shown here is derived from an EMBL/GenBank/DDBJ whole genome shotgun (WGS) entry which is preliminary data.</text>
</comment>
<evidence type="ECO:0000313" key="2">
    <source>
        <dbReference type="Proteomes" id="UP001310594"/>
    </source>
</evidence>
<proteinExistence type="predicted"/>
<dbReference type="EMBL" id="JAVRQU010000002">
    <property type="protein sequence ID" value="KAK5706500.1"/>
    <property type="molecule type" value="Genomic_DNA"/>
</dbReference>
<reference evidence="1" key="1">
    <citation type="submission" date="2023-08" db="EMBL/GenBank/DDBJ databases">
        <title>Black Yeasts Isolated from many extreme environments.</title>
        <authorList>
            <person name="Coleine C."/>
            <person name="Stajich J.E."/>
            <person name="Selbmann L."/>
        </authorList>
    </citation>
    <scope>NUCLEOTIDE SEQUENCE</scope>
    <source>
        <strain evidence="1">CCFEE 5810</strain>
    </source>
</reference>
<protein>
    <submittedName>
        <fullName evidence="1">Uncharacterized protein</fullName>
    </submittedName>
</protein>
<name>A0AAN7VX39_9PEZI</name>
<dbReference type="Proteomes" id="UP001310594">
    <property type="component" value="Unassembled WGS sequence"/>
</dbReference>
<sequence length="98" mass="10827">MRALRAAQAKPVKPTTFVVESINISAAKSTLTDHSAKDGASSIAQIADHADRVEKETAEAEWVKVDVGEAKDEEWDMLEEFQREQSTRVPGAWDAWGE</sequence>